<organism evidence="5 6">
    <name type="scientific">Arachis hypogaea</name>
    <name type="common">Peanut</name>
    <dbReference type="NCBI Taxonomy" id="3818"/>
    <lineage>
        <taxon>Eukaryota</taxon>
        <taxon>Viridiplantae</taxon>
        <taxon>Streptophyta</taxon>
        <taxon>Embryophyta</taxon>
        <taxon>Tracheophyta</taxon>
        <taxon>Spermatophyta</taxon>
        <taxon>Magnoliopsida</taxon>
        <taxon>eudicotyledons</taxon>
        <taxon>Gunneridae</taxon>
        <taxon>Pentapetalae</taxon>
        <taxon>rosids</taxon>
        <taxon>fabids</taxon>
        <taxon>Fabales</taxon>
        <taxon>Fabaceae</taxon>
        <taxon>Papilionoideae</taxon>
        <taxon>50 kb inversion clade</taxon>
        <taxon>dalbergioids sensu lato</taxon>
        <taxon>Dalbergieae</taxon>
        <taxon>Pterocarpus clade</taxon>
        <taxon>Arachis</taxon>
    </lineage>
</organism>
<dbReference type="EMBL" id="SDMP01000007">
    <property type="protein sequence ID" value="RYR49907.1"/>
    <property type="molecule type" value="Genomic_DNA"/>
</dbReference>
<dbReference type="STRING" id="3818.A0A445CG78"/>
<name>A0A445CG78_ARAHY</name>
<accession>A0A445CG78</accession>
<evidence type="ECO:0000256" key="2">
    <source>
        <dbReference type="ARBA" id="ARBA00022786"/>
    </source>
</evidence>
<evidence type="ECO:0000256" key="3">
    <source>
        <dbReference type="PROSITE-ProRule" id="PRU00104"/>
    </source>
</evidence>
<dbReference type="SUPFAM" id="SSF56204">
    <property type="entry name" value="Hect, E3 ligase catalytic domain"/>
    <property type="match status" value="1"/>
</dbReference>
<proteinExistence type="predicted"/>
<dbReference type="GO" id="GO:0043161">
    <property type="term" value="P:proteasome-mediated ubiquitin-dependent protein catabolic process"/>
    <property type="evidence" value="ECO:0007669"/>
    <property type="project" value="TreeGrafter"/>
</dbReference>
<feature type="domain" description="HECT" evidence="4">
    <location>
        <begin position="56"/>
        <end position="80"/>
    </location>
</feature>
<evidence type="ECO:0000256" key="1">
    <source>
        <dbReference type="ARBA" id="ARBA00022679"/>
    </source>
</evidence>
<evidence type="ECO:0000259" key="4">
    <source>
        <dbReference type="PROSITE" id="PS50237"/>
    </source>
</evidence>
<dbReference type="Pfam" id="PF00632">
    <property type="entry name" value="HECT"/>
    <property type="match status" value="1"/>
</dbReference>
<dbReference type="GO" id="GO:0000209">
    <property type="term" value="P:protein polyubiquitination"/>
    <property type="evidence" value="ECO:0007669"/>
    <property type="project" value="TreeGrafter"/>
</dbReference>
<sequence length="80" mass="8597">MHKNLQKAQLGLEADKLVDHIKFDQGYTAKSPAIVNVQLSSTTANASSNGNGPSESADDDMPSVMTCVNYLKLPPYSTKI</sequence>
<dbReference type="InterPro" id="IPR045322">
    <property type="entry name" value="HECTD1/TRIP12-like"/>
</dbReference>
<reference evidence="5 6" key="1">
    <citation type="submission" date="2019-01" db="EMBL/GenBank/DDBJ databases">
        <title>Sequencing of cultivated peanut Arachis hypogaea provides insights into genome evolution and oil improvement.</title>
        <authorList>
            <person name="Chen X."/>
        </authorList>
    </citation>
    <scope>NUCLEOTIDE SEQUENCE [LARGE SCALE GENOMIC DNA]</scope>
    <source>
        <strain evidence="6">cv. Fuhuasheng</strain>
        <tissue evidence="5">Leaves</tissue>
    </source>
</reference>
<protein>
    <recommendedName>
        <fullName evidence="4">HECT domain-containing protein</fullName>
    </recommendedName>
</protein>
<dbReference type="PROSITE" id="PS50237">
    <property type="entry name" value="HECT"/>
    <property type="match status" value="1"/>
</dbReference>
<dbReference type="InterPro" id="IPR035983">
    <property type="entry name" value="Hect_E3_ubiquitin_ligase"/>
</dbReference>
<dbReference type="GO" id="GO:0061630">
    <property type="term" value="F:ubiquitin protein ligase activity"/>
    <property type="evidence" value="ECO:0007669"/>
    <property type="project" value="InterPro"/>
</dbReference>
<evidence type="ECO:0000313" key="6">
    <source>
        <dbReference type="Proteomes" id="UP000289738"/>
    </source>
</evidence>
<keyword evidence="6" id="KW-1185">Reference proteome</keyword>
<gene>
    <name evidence="5" type="ORF">Ahy_A07g036433</name>
</gene>
<keyword evidence="1" id="KW-0808">Transferase</keyword>
<evidence type="ECO:0000313" key="5">
    <source>
        <dbReference type="EMBL" id="RYR49907.1"/>
    </source>
</evidence>
<dbReference type="AlphaFoldDB" id="A0A445CG78"/>
<dbReference type="PANTHER" id="PTHR45670:SF1">
    <property type="entry name" value="E3 UBIQUITIN-PROTEIN LIGASE HECTD1"/>
    <property type="match status" value="1"/>
</dbReference>
<dbReference type="InterPro" id="IPR000569">
    <property type="entry name" value="HECT_dom"/>
</dbReference>
<keyword evidence="2 3" id="KW-0833">Ubl conjugation pathway</keyword>
<dbReference type="PANTHER" id="PTHR45670">
    <property type="entry name" value="E3 UBIQUITIN-PROTEIN LIGASE TRIP12"/>
    <property type="match status" value="1"/>
</dbReference>
<feature type="active site" description="Glycyl thioester intermediate" evidence="3">
    <location>
        <position position="67"/>
    </location>
</feature>
<comment type="caution">
    <text evidence="5">The sequence shown here is derived from an EMBL/GenBank/DDBJ whole genome shotgun (WGS) entry which is preliminary data.</text>
</comment>
<dbReference type="Proteomes" id="UP000289738">
    <property type="component" value="Chromosome A07"/>
</dbReference>
<dbReference type="Gene3D" id="3.30.2410.10">
    <property type="entry name" value="Hect, E3 ligase catalytic domain"/>
    <property type="match status" value="1"/>
</dbReference>